<keyword evidence="3" id="KW-1185">Reference proteome</keyword>
<evidence type="ECO:0008006" key="4">
    <source>
        <dbReference type="Google" id="ProtNLM"/>
    </source>
</evidence>
<feature type="signal peptide" evidence="1">
    <location>
        <begin position="1"/>
        <end position="26"/>
    </location>
</feature>
<feature type="chain" id="PRO_5047218394" description="Signal recognition particle" evidence="1">
    <location>
        <begin position="27"/>
        <end position="107"/>
    </location>
</feature>
<dbReference type="Proteomes" id="UP001239680">
    <property type="component" value="Unassembled WGS sequence"/>
</dbReference>
<evidence type="ECO:0000313" key="2">
    <source>
        <dbReference type="EMBL" id="MDQ2066367.1"/>
    </source>
</evidence>
<gene>
    <name evidence="2" type="ORF">Q9295_08280</name>
</gene>
<organism evidence="2 3">
    <name type="scientific">Pseudogemmobacter lacusdianii</name>
    <dbReference type="NCBI Taxonomy" id="3069608"/>
    <lineage>
        <taxon>Bacteria</taxon>
        <taxon>Pseudomonadati</taxon>
        <taxon>Pseudomonadota</taxon>
        <taxon>Alphaproteobacteria</taxon>
        <taxon>Rhodobacterales</taxon>
        <taxon>Paracoccaceae</taxon>
        <taxon>Pseudogemmobacter</taxon>
    </lineage>
</organism>
<accession>A0ABU0VX79</accession>
<evidence type="ECO:0000313" key="3">
    <source>
        <dbReference type="Proteomes" id="UP001239680"/>
    </source>
</evidence>
<name>A0ABU0VX79_9RHOB</name>
<evidence type="ECO:0000256" key="1">
    <source>
        <dbReference type="SAM" id="SignalP"/>
    </source>
</evidence>
<proteinExistence type="predicted"/>
<reference evidence="2 3" key="1">
    <citation type="submission" date="2023-08" db="EMBL/GenBank/DDBJ databases">
        <title>Characterization of two Paracoccaceae strains isolated from Phycosphere and proposal of Xinfangfangia lacusdiani sp. nov.</title>
        <authorList>
            <person name="Deng Y."/>
            <person name="Zhang Y.Q."/>
        </authorList>
    </citation>
    <scope>NUCLEOTIDE SEQUENCE [LARGE SCALE GENOMIC DNA]</scope>
    <source>
        <strain evidence="2 3">CPCC 101601</strain>
    </source>
</reference>
<protein>
    <recommendedName>
        <fullName evidence="4">Signal recognition particle</fullName>
    </recommendedName>
</protein>
<sequence>MIFRHLVMVGGLVAALMGSAPTAVLASDHCVTLSQLAAKIMEGRQNGVTLIDMMQLLKSDDEFANELMQTMVLTAYDLPGFSTDSMKKQAVTDFANNVALMCYKAEG</sequence>
<dbReference type="EMBL" id="JAVDBT010000006">
    <property type="protein sequence ID" value="MDQ2066367.1"/>
    <property type="molecule type" value="Genomic_DNA"/>
</dbReference>
<comment type="caution">
    <text evidence="2">The sequence shown here is derived from an EMBL/GenBank/DDBJ whole genome shotgun (WGS) entry which is preliminary data.</text>
</comment>
<dbReference type="RefSeq" id="WP_306680064.1">
    <property type="nucleotide sequence ID" value="NZ_JAVDBT010000006.1"/>
</dbReference>
<keyword evidence="1" id="KW-0732">Signal</keyword>